<feature type="region of interest" description="Disordered" evidence="1">
    <location>
        <begin position="32"/>
        <end position="134"/>
    </location>
</feature>
<feature type="region of interest" description="Disordered" evidence="1">
    <location>
        <begin position="208"/>
        <end position="267"/>
    </location>
</feature>
<gene>
    <name evidence="2" type="ORF">Tco_1056731</name>
</gene>
<evidence type="ECO:0000313" key="2">
    <source>
        <dbReference type="EMBL" id="GJT82389.1"/>
    </source>
</evidence>
<protein>
    <submittedName>
        <fullName evidence="2">Uncharacterized protein</fullName>
    </submittedName>
</protein>
<dbReference type="EMBL" id="BQNB010019163">
    <property type="protein sequence ID" value="GJT82389.1"/>
    <property type="molecule type" value="Genomic_DNA"/>
</dbReference>
<reference evidence="2" key="1">
    <citation type="journal article" date="2022" name="Int. J. Mol. Sci.">
        <title>Draft Genome of Tanacetum Coccineum: Genomic Comparison of Closely Related Tanacetum-Family Plants.</title>
        <authorList>
            <person name="Yamashiro T."/>
            <person name="Shiraishi A."/>
            <person name="Nakayama K."/>
            <person name="Satake H."/>
        </authorList>
    </citation>
    <scope>NUCLEOTIDE SEQUENCE</scope>
</reference>
<feature type="compositionally biased region" description="Basic residues" evidence="1">
    <location>
        <begin position="165"/>
        <end position="175"/>
    </location>
</feature>
<keyword evidence="3" id="KW-1185">Reference proteome</keyword>
<reference evidence="2" key="2">
    <citation type="submission" date="2022-01" db="EMBL/GenBank/DDBJ databases">
        <authorList>
            <person name="Yamashiro T."/>
            <person name="Shiraishi A."/>
            <person name="Satake H."/>
            <person name="Nakayama K."/>
        </authorList>
    </citation>
    <scope>NUCLEOTIDE SEQUENCE</scope>
</reference>
<feature type="region of interest" description="Disordered" evidence="1">
    <location>
        <begin position="154"/>
        <end position="185"/>
    </location>
</feature>
<feature type="compositionally biased region" description="Basic and acidic residues" evidence="1">
    <location>
        <begin position="356"/>
        <end position="387"/>
    </location>
</feature>
<organism evidence="2 3">
    <name type="scientific">Tanacetum coccineum</name>
    <dbReference type="NCBI Taxonomy" id="301880"/>
    <lineage>
        <taxon>Eukaryota</taxon>
        <taxon>Viridiplantae</taxon>
        <taxon>Streptophyta</taxon>
        <taxon>Embryophyta</taxon>
        <taxon>Tracheophyta</taxon>
        <taxon>Spermatophyta</taxon>
        <taxon>Magnoliopsida</taxon>
        <taxon>eudicotyledons</taxon>
        <taxon>Gunneridae</taxon>
        <taxon>Pentapetalae</taxon>
        <taxon>asterids</taxon>
        <taxon>campanulids</taxon>
        <taxon>Asterales</taxon>
        <taxon>Asteraceae</taxon>
        <taxon>Asteroideae</taxon>
        <taxon>Anthemideae</taxon>
        <taxon>Anthemidinae</taxon>
        <taxon>Tanacetum</taxon>
    </lineage>
</organism>
<dbReference type="Proteomes" id="UP001151760">
    <property type="component" value="Unassembled WGS sequence"/>
</dbReference>
<name>A0ABQ5H3J9_9ASTR</name>
<feature type="compositionally biased region" description="Acidic residues" evidence="1">
    <location>
        <begin position="208"/>
        <end position="231"/>
    </location>
</feature>
<feature type="compositionally biased region" description="Basic residues" evidence="1">
    <location>
        <begin position="41"/>
        <end position="50"/>
    </location>
</feature>
<evidence type="ECO:0000313" key="3">
    <source>
        <dbReference type="Proteomes" id="UP001151760"/>
    </source>
</evidence>
<feature type="region of interest" description="Disordered" evidence="1">
    <location>
        <begin position="354"/>
        <end position="402"/>
    </location>
</feature>
<evidence type="ECO:0000256" key="1">
    <source>
        <dbReference type="SAM" id="MobiDB-lite"/>
    </source>
</evidence>
<proteinExistence type="predicted"/>
<accession>A0ABQ5H3J9</accession>
<comment type="caution">
    <text evidence="2">The sequence shown here is derived from an EMBL/GenBank/DDBJ whole genome shotgun (WGS) entry which is preliminary data.</text>
</comment>
<sequence>MFEGLGLISPKRATNLILFNHKNQPRIHLALGLEAPGPLPQKRKKPKSKKTPTETKVTPSKPTKDSEQSHSVSSGTVPDPQDPVRNIQLDGTGLPSTLDEGTRKSQTLSEGKKSDPKDSVGNIQPIDMGLPSTVFDEGAAKTTLLSEGPRIDAKYQADQTQSARLRYRSLTKNKGKTSYEAESDTQTLQLNTFADVQPFLLFEDEMAQESDDDVLEAKEDMEEDTQTDEEEHQSPPPNTDKPEPSLAQDTQESDYDSSSPELKKYDNILPHTERQLVKYLRKVSQVLFNRLTEEQWEKHKEVAVSYADLRASIEGCNEENVDHKEQTDKLVQATMDHLDKHSTDRAKLLKALNEADTEKPHYHTEGEHVAMDDDTKKPKSDKAKEEPTQLSSPLKLNQSLQS</sequence>
<feature type="compositionally biased region" description="Polar residues" evidence="1">
    <location>
        <begin position="388"/>
        <end position="402"/>
    </location>
</feature>